<organism evidence="1">
    <name type="scientific">viral metagenome</name>
    <dbReference type="NCBI Taxonomy" id="1070528"/>
    <lineage>
        <taxon>unclassified sequences</taxon>
        <taxon>metagenomes</taxon>
        <taxon>organismal metagenomes</taxon>
    </lineage>
</organism>
<accession>A0A6H2A472</accession>
<proteinExistence type="predicted"/>
<dbReference type="AlphaFoldDB" id="A0A6H2A472"/>
<protein>
    <submittedName>
        <fullName evidence="1">Uncharacterized protein</fullName>
    </submittedName>
</protein>
<gene>
    <name evidence="1" type="ORF">TM448A06397_0008</name>
</gene>
<name>A0A6H2A472_9ZZZZ</name>
<reference evidence="1" key="1">
    <citation type="submission" date="2020-03" db="EMBL/GenBank/DDBJ databases">
        <title>The deep terrestrial virosphere.</title>
        <authorList>
            <person name="Holmfeldt K."/>
            <person name="Nilsson E."/>
            <person name="Simone D."/>
            <person name="Lopez-Fernandez M."/>
            <person name="Wu X."/>
            <person name="de Brujin I."/>
            <person name="Lundin D."/>
            <person name="Andersson A."/>
            <person name="Bertilsson S."/>
            <person name="Dopson M."/>
        </authorList>
    </citation>
    <scope>NUCLEOTIDE SEQUENCE</scope>
    <source>
        <strain evidence="1">TM448A06397</strain>
    </source>
</reference>
<dbReference type="EMBL" id="MT144557">
    <property type="protein sequence ID" value="QJA54996.1"/>
    <property type="molecule type" value="Genomic_DNA"/>
</dbReference>
<sequence>MKNYDPIERDNDTQACRNLWAEVLNNAMDLAGKIPKHPDEIQNRRFIAERTGTFTWICNQLDLDPVITSKAMISAIEA</sequence>
<evidence type="ECO:0000313" key="1">
    <source>
        <dbReference type="EMBL" id="QJA54996.1"/>
    </source>
</evidence>